<evidence type="ECO:0000313" key="2">
    <source>
        <dbReference type="Proteomes" id="UP000269721"/>
    </source>
</evidence>
<name>A0A4P9W1A0_9FUNG</name>
<sequence>MSSWIRARDRDGELECMDAAARLGDFVLDPIVDFACIIASPSLRVGPGIEKRTLLGRFFGAFARQPLRSQWSRKSGLFFIVHDFTNSKPLAALASDVHKYVEPIWDGLAKAAGVTDLRLADCFDLTFVALPHQIYAHTEFSAATEMLRLSLLLDPRPPKRNMFHPHHSTELTKTSTPSHQTRVVAKKDLAAFLTQVSPPPPRRERGGFKVLGGVAQGLCSDLMRFGLAVACAVFGQGGRFDDYPEYLPAHPQRRGAWGASSLFVTGRDLEPPVKVPNQRTSLTPPALLNLPQIKKTVLTPRSGTLTPEELVRKDIDADFLPPPQLNAFFPPAIAEGRDLELRIIELTEETPKLLTLVEETERVLGDLHSQATTINAATGAAERRLVEASGRATRISQTLTCRTAELKSTSTAAALNIKTMLASSPVDPRISDLVHAVLNTLAEIDRVYADAARKRMVADREAIARIEAIDGAPSRIGGRHGVAAKEGCSEDGLSGVGLFFLWFRELRG</sequence>
<evidence type="ECO:0000313" key="1">
    <source>
        <dbReference type="EMBL" id="RKO85422.1"/>
    </source>
</evidence>
<dbReference type="Pfam" id="PF05879">
    <property type="entry name" value="RHD3_GTPase"/>
    <property type="match status" value="1"/>
</dbReference>
<reference evidence="2" key="1">
    <citation type="journal article" date="2018" name="Nat. Microbiol.">
        <title>Leveraging single-cell genomics to expand the fungal tree of life.</title>
        <authorList>
            <person name="Ahrendt S.R."/>
            <person name="Quandt C.A."/>
            <person name="Ciobanu D."/>
            <person name="Clum A."/>
            <person name="Salamov A."/>
            <person name="Andreopoulos B."/>
            <person name="Cheng J.F."/>
            <person name="Woyke T."/>
            <person name="Pelin A."/>
            <person name="Henrissat B."/>
            <person name="Reynolds N.K."/>
            <person name="Benny G.L."/>
            <person name="Smith M.E."/>
            <person name="James T.Y."/>
            <person name="Grigoriev I.V."/>
        </authorList>
    </citation>
    <scope>NUCLEOTIDE SEQUENCE [LARGE SCALE GENOMIC DNA]</scope>
</reference>
<dbReference type="EMBL" id="KZ999091">
    <property type="protein sequence ID" value="RKO85422.1"/>
    <property type="molecule type" value="Genomic_DNA"/>
</dbReference>
<gene>
    <name evidence="1" type="ORF">BDK51DRAFT_41433</name>
</gene>
<dbReference type="Proteomes" id="UP000269721">
    <property type="component" value="Unassembled WGS sequence"/>
</dbReference>
<dbReference type="AlphaFoldDB" id="A0A4P9W1A0"/>
<organism evidence="1 2">
    <name type="scientific">Blyttiomyces helicus</name>
    <dbReference type="NCBI Taxonomy" id="388810"/>
    <lineage>
        <taxon>Eukaryota</taxon>
        <taxon>Fungi</taxon>
        <taxon>Fungi incertae sedis</taxon>
        <taxon>Chytridiomycota</taxon>
        <taxon>Chytridiomycota incertae sedis</taxon>
        <taxon>Chytridiomycetes</taxon>
        <taxon>Chytridiomycetes incertae sedis</taxon>
        <taxon>Blyttiomyces</taxon>
    </lineage>
</organism>
<protein>
    <submittedName>
        <fullName evidence="1">Uncharacterized protein</fullName>
    </submittedName>
</protein>
<keyword evidence="2" id="KW-1185">Reference proteome</keyword>
<proteinExistence type="predicted"/>
<accession>A0A4P9W1A0</accession>